<dbReference type="AlphaFoldDB" id="A0A226DH32"/>
<dbReference type="InterPro" id="IPR052612">
    <property type="entry name" value="ANP_Clearance_Receptor"/>
</dbReference>
<dbReference type="Proteomes" id="UP000198287">
    <property type="component" value="Unassembled WGS sequence"/>
</dbReference>
<dbReference type="EMBL" id="LNIX01000020">
    <property type="protein sequence ID" value="OXA43921.1"/>
    <property type="molecule type" value="Genomic_DNA"/>
</dbReference>
<keyword evidence="3" id="KW-1185">Reference proteome</keyword>
<reference evidence="2 3" key="1">
    <citation type="submission" date="2015-12" db="EMBL/GenBank/DDBJ databases">
        <title>The genome of Folsomia candida.</title>
        <authorList>
            <person name="Faddeeva A."/>
            <person name="Derks M.F."/>
            <person name="Anvar Y."/>
            <person name="Smit S."/>
            <person name="Van Straalen N."/>
            <person name="Roelofs D."/>
        </authorList>
    </citation>
    <scope>NUCLEOTIDE SEQUENCE [LARGE SCALE GENOMIC DNA]</scope>
    <source>
        <strain evidence="2 3">VU population</strain>
        <tissue evidence="2">Whole body</tissue>
    </source>
</reference>
<dbReference type="PANTHER" id="PTHR44755:SF11">
    <property type="entry name" value="ATRIAL NATRIURETIC PEPTIDE RECEPTOR 3 ISOFORM X1"/>
    <property type="match status" value="1"/>
</dbReference>
<protein>
    <submittedName>
        <fullName evidence="2">Atrial natriuretic peptide receptor 3</fullName>
    </submittedName>
</protein>
<dbReference type="InterPro" id="IPR028082">
    <property type="entry name" value="Peripla_BP_I"/>
</dbReference>
<dbReference type="SUPFAM" id="SSF53822">
    <property type="entry name" value="Periplasmic binding protein-like I"/>
    <property type="match status" value="1"/>
</dbReference>
<evidence type="ECO:0000313" key="2">
    <source>
        <dbReference type="EMBL" id="OXA43921.1"/>
    </source>
</evidence>
<comment type="caution">
    <text evidence="2">The sequence shown here is derived from an EMBL/GenBank/DDBJ whole genome shotgun (WGS) entry which is preliminary data.</text>
</comment>
<evidence type="ECO:0000256" key="1">
    <source>
        <dbReference type="SAM" id="SignalP"/>
    </source>
</evidence>
<dbReference type="GO" id="GO:0007165">
    <property type="term" value="P:signal transduction"/>
    <property type="evidence" value="ECO:0007669"/>
    <property type="project" value="TreeGrafter"/>
</dbReference>
<feature type="chain" id="PRO_5013257205" evidence="1">
    <location>
        <begin position="34"/>
        <end position="157"/>
    </location>
</feature>
<dbReference type="GO" id="GO:0038023">
    <property type="term" value="F:signaling receptor activity"/>
    <property type="evidence" value="ECO:0007669"/>
    <property type="project" value="TreeGrafter"/>
</dbReference>
<keyword evidence="1" id="KW-0732">Signal</keyword>
<proteinExistence type="predicted"/>
<accession>A0A226DH32</accession>
<gene>
    <name evidence="2" type="ORF">Fcan01_21130</name>
</gene>
<evidence type="ECO:0000313" key="3">
    <source>
        <dbReference type="Proteomes" id="UP000198287"/>
    </source>
</evidence>
<dbReference type="PANTHER" id="PTHR44755">
    <property type="entry name" value="NATRIURETIC PEPTIDE RECEPTOR 3-RELATED"/>
    <property type="match status" value="1"/>
</dbReference>
<sequence>MNVKKSKSCPPTCRDLSIISLLCLCCLIPGGRCFLEENNKSVVAREIAPFHQLAPEEIPPWEETGDEDKVVNVTVLLPFNHTYQPSLKRVGPAILLGFETVRRLQLLPQYRIALTYHDSQCSNVFAPMRATRATMNEGNVHVFFGPSCELALGKGIF</sequence>
<dbReference type="OrthoDB" id="1890790at2759"/>
<dbReference type="Gene3D" id="3.40.50.2300">
    <property type="match status" value="1"/>
</dbReference>
<feature type="signal peptide" evidence="1">
    <location>
        <begin position="1"/>
        <end position="33"/>
    </location>
</feature>
<name>A0A226DH32_FOLCA</name>
<dbReference type="GO" id="GO:0017046">
    <property type="term" value="F:peptide hormone binding"/>
    <property type="evidence" value="ECO:0007669"/>
    <property type="project" value="TreeGrafter"/>
</dbReference>
<keyword evidence="2" id="KW-0675">Receptor</keyword>
<organism evidence="2 3">
    <name type="scientific">Folsomia candida</name>
    <name type="common">Springtail</name>
    <dbReference type="NCBI Taxonomy" id="158441"/>
    <lineage>
        <taxon>Eukaryota</taxon>
        <taxon>Metazoa</taxon>
        <taxon>Ecdysozoa</taxon>
        <taxon>Arthropoda</taxon>
        <taxon>Hexapoda</taxon>
        <taxon>Collembola</taxon>
        <taxon>Entomobryomorpha</taxon>
        <taxon>Isotomoidea</taxon>
        <taxon>Isotomidae</taxon>
        <taxon>Proisotominae</taxon>
        <taxon>Folsomia</taxon>
    </lineage>
</organism>